<dbReference type="GO" id="GO:0004364">
    <property type="term" value="F:glutathione transferase activity"/>
    <property type="evidence" value="ECO:0007669"/>
    <property type="project" value="UniProtKB-UniRule"/>
</dbReference>
<dbReference type="InterPro" id="IPR045073">
    <property type="entry name" value="Omega/Tau-like"/>
</dbReference>
<reference evidence="3" key="1">
    <citation type="submission" date="2022-08" db="EMBL/GenBank/DDBJ databases">
        <authorList>
            <person name="Gutierrez-Valencia J."/>
        </authorList>
    </citation>
    <scope>NUCLEOTIDE SEQUENCE</scope>
</reference>
<feature type="domain" description="GST N-terminal" evidence="2">
    <location>
        <begin position="1"/>
        <end position="66"/>
    </location>
</feature>
<comment type="catalytic activity">
    <reaction evidence="1">
        <text>RX + glutathione = an S-substituted glutathione + a halide anion + H(+)</text>
        <dbReference type="Rhea" id="RHEA:16437"/>
        <dbReference type="ChEBI" id="CHEBI:15378"/>
        <dbReference type="ChEBI" id="CHEBI:16042"/>
        <dbReference type="ChEBI" id="CHEBI:17792"/>
        <dbReference type="ChEBI" id="CHEBI:57925"/>
        <dbReference type="ChEBI" id="CHEBI:90779"/>
        <dbReference type="EC" id="2.5.1.18"/>
    </reaction>
</comment>
<keyword evidence="1" id="KW-0808">Transferase</keyword>
<organism evidence="3 4">
    <name type="scientific">Linum tenue</name>
    <dbReference type="NCBI Taxonomy" id="586396"/>
    <lineage>
        <taxon>Eukaryota</taxon>
        <taxon>Viridiplantae</taxon>
        <taxon>Streptophyta</taxon>
        <taxon>Embryophyta</taxon>
        <taxon>Tracheophyta</taxon>
        <taxon>Spermatophyta</taxon>
        <taxon>Magnoliopsida</taxon>
        <taxon>eudicotyledons</taxon>
        <taxon>Gunneridae</taxon>
        <taxon>Pentapetalae</taxon>
        <taxon>rosids</taxon>
        <taxon>fabids</taxon>
        <taxon>Malpighiales</taxon>
        <taxon>Linaceae</taxon>
        <taxon>Linum</taxon>
    </lineage>
</organism>
<name>A0AAV0ITX5_9ROSI</name>
<comment type="caution">
    <text evidence="3">The sequence shown here is derived from an EMBL/GenBank/DDBJ whole genome shotgun (WGS) entry which is preliminary data.</text>
</comment>
<dbReference type="InterPro" id="IPR004045">
    <property type="entry name" value="Glutathione_S-Trfase_N"/>
</dbReference>
<dbReference type="GO" id="GO:0006749">
    <property type="term" value="P:glutathione metabolic process"/>
    <property type="evidence" value="ECO:0007669"/>
    <property type="project" value="TreeGrafter"/>
</dbReference>
<gene>
    <name evidence="3" type="ORF">LITE_LOCUS10973</name>
</gene>
<dbReference type="GO" id="GO:0005829">
    <property type="term" value="C:cytosol"/>
    <property type="evidence" value="ECO:0007669"/>
    <property type="project" value="UniProtKB-SubCell"/>
</dbReference>
<dbReference type="PANTHER" id="PTHR11260:SF615">
    <property type="entry name" value="GLUTATHIONE S-TRANSFERASE U17"/>
    <property type="match status" value="1"/>
</dbReference>
<evidence type="ECO:0000259" key="2">
    <source>
        <dbReference type="PROSITE" id="PS50404"/>
    </source>
</evidence>
<comment type="similarity">
    <text evidence="1">Belongs to the GST superfamily.</text>
</comment>
<proteinExistence type="inferred from homology"/>
<dbReference type="EMBL" id="CAMGYJ010000004">
    <property type="protein sequence ID" value="CAI0400927.1"/>
    <property type="molecule type" value="Genomic_DNA"/>
</dbReference>
<sequence>MRPRIALNVKSVEYEFLQEQFGSKRELLLKSNLVHKKISVLLHNDKPICESVAAEVGFDAGHGRVAAADFGGFSEWSRKEVGV</sequence>
<evidence type="ECO:0000256" key="1">
    <source>
        <dbReference type="RuleBase" id="RU369102"/>
    </source>
</evidence>
<keyword evidence="4" id="KW-1185">Reference proteome</keyword>
<dbReference type="EC" id="2.5.1.18" evidence="1"/>
<dbReference type="InterPro" id="IPR036249">
    <property type="entry name" value="Thioredoxin-like_sf"/>
</dbReference>
<dbReference type="Pfam" id="PF02798">
    <property type="entry name" value="GST_N"/>
    <property type="match status" value="1"/>
</dbReference>
<keyword evidence="1" id="KW-0963">Cytoplasm</keyword>
<evidence type="ECO:0000313" key="3">
    <source>
        <dbReference type="EMBL" id="CAI0400927.1"/>
    </source>
</evidence>
<dbReference type="AlphaFoldDB" id="A0AAV0ITX5"/>
<dbReference type="PROSITE" id="PS50404">
    <property type="entry name" value="GST_NTER"/>
    <property type="match status" value="1"/>
</dbReference>
<comment type="subcellular location">
    <subcellularLocation>
        <location evidence="1">Cytoplasm</location>
        <location evidence="1">Cytosol</location>
    </subcellularLocation>
</comment>
<comment type="function">
    <text evidence="1">Is involved in the conjugation of reduced glutathione to a wide number of exogenous and endogenous hydrophobic electrophiles.</text>
</comment>
<dbReference type="PANTHER" id="PTHR11260">
    <property type="entry name" value="GLUTATHIONE S-TRANSFERASE, GST, SUPERFAMILY, GST DOMAIN CONTAINING"/>
    <property type="match status" value="1"/>
</dbReference>
<dbReference type="Gene3D" id="3.40.30.10">
    <property type="entry name" value="Glutaredoxin"/>
    <property type="match status" value="1"/>
</dbReference>
<dbReference type="SUPFAM" id="SSF52833">
    <property type="entry name" value="Thioredoxin-like"/>
    <property type="match status" value="1"/>
</dbReference>
<protein>
    <recommendedName>
        <fullName evidence="1">Glutathione S-transferase</fullName>
        <ecNumber evidence="1">2.5.1.18</ecNumber>
    </recommendedName>
</protein>
<accession>A0AAV0ITX5</accession>
<evidence type="ECO:0000313" key="4">
    <source>
        <dbReference type="Proteomes" id="UP001154282"/>
    </source>
</evidence>
<dbReference type="Proteomes" id="UP001154282">
    <property type="component" value="Unassembled WGS sequence"/>
</dbReference>